<evidence type="ECO:0000313" key="3">
    <source>
        <dbReference type="Proteomes" id="UP000054815"/>
    </source>
</evidence>
<name>A0A0V0YNA5_TRIPS</name>
<gene>
    <name evidence="2" type="ORF">T4E_11933</name>
</gene>
<protein>
    <submittedName>
        <fullName evidence="2">Uncharacterized protein</fullName>
    </submittedName>
</protein>
<reference evidence="2 3" key="1">
    <citation type="submission" date="2015-01" db="EMBL/GenBank/DDBJ databases">
        <title>Evolution of Trichinella species and genotypes.</title>
        <authorList>
            <person name="Korhonen P.K."/>
            <person name="Edoardo P."/>
            <person name="Giuseppe L.R."/>
            <person name="Gasser R.B."/>
        </authorList>
    </citation>
    <scope>NUCLEOTIDE SEQUENCE [LARGE SCALE GENOMIC DNA]</scope>
    <source>
        <strain evidence="2">ISS141</strain>
    </source>
</reference>
<dbReference type="AlphaFoldDB" id="A0A0V0YNA5"/>
<comment type="caution">
    <text evidence="2">The sequence shown here is derived from an EMBL/GenBank/DDBJ whole genome shotgun (WGS) entry which is preliminary data.</text>
</comment>
<feature type="region of interest" description="Disordered" evidence="1">
    <location>
        <begin position="1"/>
        <end position="24"/>
    </location>
</feature>
<dbReference type="EMBL" id="JYDU01000001">
    <property type="protein sequence ID" value="KRY01829.1"/>
    <property type="molecule type" value="Genomic_DNA"/>
</dbReference>
<dbReference type="Proteomes" id="UP000054815">
    <property type="component" value="Unassembled WGS sequence"/>
</dbReference>
<sequence length="65" mass="7237">MDTEHQRVPNLPRAGPEASLEPETPFLESLSPKRFSAFCSSNNDSSCLRSLDEFSHSQRAESNTP</sequence>
<proteinExistence type="predicted"/>
<organism evidence="2 3">
    <name type="scientific">Trichinella pseudospiralis</name>
    <name type="common">Parasitic roundworm</name>
    <dbReference type="NCBI Taxonomy" id="6337"/>
    <lineage>
        <taxon>Eukaryota</taxon>
        <taxon>Metazoa</taxon>
        <taxon>Ecdysozoa</taxon>
        <taxon>Nematoda</taxon>
        <taxon>Enoplea</taxon>
        <taxon>Dorylaimia</taxon>
        <taxon>Trichinellida</taxon>
        <taxon>Trichinellidae</taxon>
        <taxon>Trichinella</taxon>
    </lineage>
</organism>
<evidence type="ECO:0000256" key="1">
    <source>
        <dbReference type="SAM" id="MobiDB-lite"/>
    </source>
</evidence>
<accession>A0A0V0YNA5</accession>
<evidence type="ECO:0000313" key="2">
    <source>
        <dbReference type="EMBL" id="KRY01829.1"/>
    </source>
</evidence>